<keyword evidence="3" id="KW-1185">Reference proteome</keyword>
<gene>
    <name evidence="2" type="ORF">QE380_003261</name>
</gene>
<proteinExistence type="predicted"/>
<keyword evidence="1" id="KW-1133">Transmembrane helix</keyword>
<sequence>MMNDKSKFILLYGGIFWGSGFTFLTLIHRYIFLDSSLPPATLIGMYISLCFVAGIVWGGLVYHNIEKKLS</sequence>
<dbReference type="RefSeq" id="WP_004928441.1">
    <property type="nucleotide sequence ID" value="NZ_CP104734.1"/>
</dbReference>
<dbReference type="EMBL" id="JAUTBK010000002">
    <property type="protein sequence ID" value="MDQ1210338.1"/>
    <property type="molecule type" value="Genomic_DNA"/>
</dbReference>
<protein>
    <recommendedName>
        <fullName evidence="4">EamA domain-containing protein</fullName>
    </recommendedName>
</protein>
<organism evidence="2 3">
    <name type="scientific">Acinetobacter baylyi</name>
    <dbReference type="NCBI Taxonomy" id="202950"/>
    <lineage>
        <taxon>Bacteria</taxon>
        <taxon>Pseudomonadati</taxon>
        <taxon>Pseudomonadota</taxon>
        <taxon>Gammaproteobacteria</taxon>
        <taxon>Moraxellales</taxon>
        <taxon>Moraxellaceae</taxon>
        <taxon>Acinetobacter</taxon>
    </lineage>
</organism>
<feature type="transmembrane region" description="Helical" evidence="1">
    <location>
        <begin position="9"/>
        <end position="31"/>
    </location>
</feature>
<reference evidence="2 3" key="1">
    <citation type="submission" date="2023-07" db="EMBL/GenBank/DDBJ databases">
        <title>Functional and genomic diversity of the sorghum phyllosphere microbiome.</title>
        <authorList>
            <person name="Shade A."/>
        </authorList>
    </citation>
    <scope>NUCLEOTIDE SEQUENCE [LARGE SCALE GENOMIC DNA]</scope>
    <source>
        <strain evidence="2 3">SORGH_AS_0887</strain>
    </source>
</reference>
<comment type="caution">
    <text evidence="2">The sequence shown here is derived from an EMBL/GenBank/DDBJ whole genome shotgun (WGS) entry which is preliminary data.</text>
</comment>
<keyword evidence="1" id="KW-0472">Membrane</keyword>
<evidence type="ECO:0000313" key="3">
    <source>
        <dbReference type="Proteomes" id="UP001233360"/>
    </source>
</evidence>
<name>A0ABU0V1G4_ACIBI</name>
<dbReference type="GeneID" id="45234763"/>
<evidence type="ECO:0000256" key="1">
    <source>
        <dbReference type="SAM" id="Phobius"/>
    </source>
</evidence>
<accession>A0ABU0V1G4</accession>
<keyword evidence="1" id="KW-0812">Transmembrane</keyword>
<evidence type="ECO:0000313" key="2">
    <source>
        <dbReference type="EMBL" id="MDQ1210338.1"/>
    </source>
</evidence>
<evidence type="ECO:0008006" key="4">
    <source>
        <dbReference type="Google" id="ProtNLM"/>
    </source>
</evidence>
<feature type="transmembrane region" description="Helical" evidence="1">
    <location>
        <begin position="43"/>
        <end position="62"/>
    </location>
</feature>
<dbReference type="Proteomes" id="UP001233360">
    <property type="component" value="Unassembled WGS sequence"/>
</dbReference>